<comment type="catalytic activity">
    <reaction evidence="6">
        <text>a di-trans,poly-cis-dolichyl diphosphate + H2O = a di-trans,poly-cis-dolichyl phosphate + phosphate + H(+)</text>
        <dbReference type="Rhea" id="RHEA:14385"/>
        <dbReference type="Rhea" id="RHEA-COMP:19498"/>
        <dbReference type="Rhea" id="RHEA-COMP:19506"/>
        <dbReference type="ChEBI" id="CHEBI:15377"/>
        <dbReference type="ChEBI" id="CHEBI:15378"/>
        <dbReference type="ChEBI" id="CHEBI:43474"/>
        <dbReference type="ChEBI" id="CHEBI:57497"/>
        <dbReference type="ChEBI" id="CHEBI:57683"/>
        <dbReference type="EC" id="3.6.1.43"/>
    </reaction>
</comment>
<comment type="subcellular location">
    <subcellularLocation>
        <location evidence="6">Endoplasmic reticulum membrane</location>
        <topology evidence="6">Multi-pass membrane protein</topology>
    </subcellularLocation>
    <subcellularLocation>
        <location evidence="1">Membrane</location>
        <topology evidence="1">Multi-pass membrane protein</topology>
    </subcellularLocation>
</comment>
<dbReference type="OrthoDB" id="302705at2759"/>
<dbReference type="Gene3D" id="1.20.144.10">
    <property type="entry name" value="Phosphatidic acid phosphatase type 2/haloperoxidase"/>
    <property type="match status" value="1"/>
</dbReference>
<evidence type="ECO:0000256" key="6">
    <source>
        <dbReference type="RuleBase" id="RU367078"/>
    </source>
</evidence>
<keyword evidence="4 6" id="KW-1133">Transmembrane helix</keyword>
<protein>
    <recommendedName>
        <fullName evidence="6">Dolichyldiphosphatase</fullName>
        <ecNumber evidence="6">3.6.1.43</ecNumber>
    </recommendedName>
</protein>
<accession>A0A9W8HY56</accession>
<feature type="transmembrane region" description="Helical" evidence="6">
    <location>
        <begin position="92"/>
        <end position="111"/>
    </location>
</feature>
<comment type="pathway">
    <text evidence="6">Protein modification; protein glycosylation.</text>
</comment>
<comment type="similarity">
    <text evidence="6">Belongs to the dolichyldiphosphatase family.</text>
</comment>
<dbReference type="PANTHER" id="PTHR11247">
    <property type="entry name" value="PALMITOYL-PROTEIN THIOESTERASE/DOLICHYLDIPHOSPHATASE 1"/>
    <property type="match status" value="1"/>
</dbReference>
<dbReference type="SMART" id="SM00014">
    <property type="entry name" value="acidPPc"/>
    <property type="match status" value="1"/>
</dbReference>
<keyword evidence="9" id="KW-1185">Reference proteome</keyword>
<feature type="transmembrane region" description="Helical" evidence="6">
    <location>
        <begin position="24"/>
        <end position="42"/>
    </location>
</feature>
<keyword evidence="3 6" id="KW-0378">Hydrolase</keyword>
<proteinExistence type="inferred from homology"/>
<dbReference type="GO" id="GO:0006487">
    <property type="term" value="P:protein N-linked glycosylation"/>
    <property type="evidence" value="ECO:0007669"/>
    <property type="project" value="UniProtKB-UniRule"/>
</dbReference>
<evidence type="ECO:0000256" key="2">
    <source>
        <dbReference type="ARBA" id="ARBA00022692"/>
    </source>
</evidence>
<dbReference type="InterPro" id="IPR039667">
    <property type="entry name" value="Dolichyldiphosphatase_PAP2"/>
</dbReference>
<keyword evidence="6" id="KW-0256">Endoplasmic reticulum</keyword>
<dbReference type="Pfam" id="PF01569">
    <property type="entry name" value="PAP2"/>
    <property type="match status" value="1"/>
</dbReference>
<name>A0A9W8HY56_9FUNG</name>
<dbReference type="GO" id="GO:0008610">
    <property type="term" value="P:lipid biosynthetic process"/>
    <property type="evidence" value="ECO:0007669"/>
    <property type="project" value="TreeGrafter"/>
</dbReference>
<feature type="transmembrane region" description="Helical" evidence="6">
    <location>
        <begin position="123"/>
        <end position="142"/>
    </location>
</feature>
<dbReference type="EC" id="3.6.1.43" evidence="6"/>
<dbReference type="PANTHER" id="PTHR11247:SF1">
    <property type="entry name" value="DOLICHYLDIPHOSPHATASE 1"/>
    <property type="match status" value="1"/>
</dbReference>
<keyword evidence="5 6" id="KW-0472">Membrane</keyword>
<organism evidence="8 9">
    <name type="scientific">Coemansia guatemalensis</name>
    <dbReference type="NCBI Taxonomy" id="2761395"/>
    <lineage>
        <taxon>Eukaryota</taxon>
        <taxon>Fungi</taxon>
        <taxon>Fungi incertae sedis</taxon>
        <taxon>Zoopagomycota</taxon>
        <taxon>Kickxellomycotina</taxon>
        <taxon>Kickxellomycetes</taxon>
        <taxon>Kickxellales</taxon>
        <taxon>Kickxellaceae</taxon>
        <taxon>Coemansia</taxon>
    </lineage>
</organism>
<evidence type="ECO:0000313" key="8">
    <source>
        <dbReference type="EMBL" id="KAJ2808138.1"/>
    </source>
</evidence>
<comment type="function">
    <text evidence="6">Required for efficient N-glycosylation. Necessary for maintaining optimal levels of dolichol-linked oligosaccharides. Hydrolyzes dolichyl pyrophosphate at a very high rate and dolichyl monophosphate at a much lower rate. Does not act on phosphatidate.</text>
</comment>
<dbReference type="EMBL" id="JANBUO010000065">
    <property type="protein sequence ID" value="KAJ2808138.1"/>
    <property type="molecule type" value="Genomic_DNA"/>
</dbReference>
<comment type="caution">
    <text evidence="8">The sequence shown here is derived from an EMBL/GenBank/DDBJ whole genome shotgun (WGS) entry which is preliminary data.</text>
</comment>
<reference evidence="8" key="1">
    <citation type="submission" date="2022-07" db="EMBL/GenBank/DDBJ databases">
        <title>Phylogenomic reconstructions and comparative analyses of Kickxellomycotina fungi.</title>
        <authorList>
            <person name="Reynolds N.K."/>
            <person name="Stajich J.E."/>
            <person name="Barry K."/>
            <person name="Grigoriev I.V."/>
            <person name="Crous P."/>
            <person name="Smith M.E."/>
        </authorList>
    </citation>
    <scope>NUCLEOTIDE SEQUENCE</scope>
    <source>
        <strain evidence="8">NRRL 1565</strain>
    </source>
</reference>
<dbReference type="AlphaFoldDB" id="A0A9W8HY56"/>
<dbReference type="InterPro" id="IPR036938">
    <property type="entry name" value="PAP2/HPO_sf"/>
</dbReference>
<dbReference type="Proteomes" id="UP001140094">
    <property type="component" value="Unassembled WGS sequence"/>
</dbReference>
<evidence type="ECO:0000313" key="9">
    <source>
        <dbReference type="Proteomes" id="UP001140094"/>
    </source>
</evidence>
<feature type="domain" description="Phosphatidic acid phosphatase type 2/haloperoxidase" evidence="7">
    <location>
        <begin position="55"/>
        <end position="165"/>
    </location>
</feature>
<keyword evidence="2 6" id="KW-0812">Transmembrane</keyword>
<dbReference type="SUPFAM" id="SSF48317">
    <property type="entry name" value="Acid phosphatase/Vanadium-dependent haloperoxidase"/>
    <property type="match status" value="1"/>
</dbReference>
<evidence type="ECO:0000256" key="4">
    <source>
        <dbReference type="ARBA" id="ARBA00022989"/>
    </source>
</evidence>
<sequence length="217" mass="24384">MSIKQQEQLKPFGLTHFQYREGDSIGMVLALASLFPIFLIVAETSIILGRREAAGILFLLGQLLNEAFNLVLKHAIRDERPNIHLGDGYGMPSSHSQFMGYFVLYMVVYLERHIATNVVHKRVTQLGAFILGISVAFSRVYLGYHTVWQVLAGAVVGVGFGVIWYLFVEQVLRPSGLLDLILATSFCRWLLIRDSRHVLDVALAEYNLSMATKSKQL</sequence>
<evidence type="ECO:0000256" key="5">
    <source>
        <dbReference type="ARBA" id="ARBA00023136"/>
    </source>
</evidence>
<evidence type="ECO:0000259" key="7">
    <source>
        <dbReference type="SMART" id="SM00014"/>
    </source>
</evidence>
<evidence type="ECO:0000256" key="3">
    <source>
        <dbReference type="ARBA" id="ARBA00022801"/>
    </source>
</evidence>
<evidence type="ECO:0000256" key="1">
    <source>
        <dbReference type="ARBA" id="ARBA00004141"/>
    </source>
</evidence>
<feature type="transmembrane region" description="Helical" evidence="6">
    <location>
        <begin position="148"/>
        <end position="168"/>
    </location>
</feature>
<dbReference type="GO" id="GO:0047874">
    <property type="term" value="F:dolichyldiphosphatase activity"/>
    <property type="evidence" value="ECO:0007669"/>
    <property type="project" value="UniProtKB-UniRule"/>
</dbReference>
<dbReference type="CDD" id="cd03382">
    <property type="entry name" value="PAP2_dolichyldiphosphatase"/>
    <property type="match status" value="1"/>
</dbReference>
<dbReference type="GO" id="GO:0005789">
    <property type="term" value="C:endoplasmic reticulum membrane"/>
    <property type="evidence" value="ECO:0007669"/>
    <property type="project" value="UniProtKB-SubCell"/>
</dbReference>
<dbReference type="InterPro" id="IPR000326">
    <property type="entry name" value="PAP2/HPO"/>
</dbReference>
<gene>
    <name evidence="8" type="ORF">H4R20_000993</name>
</gene>